<name>A0A9P7QDS8_9HYPO</name>
<evidence type="ECO:0000313" key="2">
    <source>
        <dbReference type="Proteomes" id="UP000707071"/>
    </source>
</evidence>
<dbReference type="EMBL" id="SRRH01000316">
    <property type="protein sequence ID" value="KAG6291337.1"/>
    <property type="molecule type" value="Genomic_DNA"/>
</dbReference>
<gene>
    <name evidence="1" type="ORF">E4U09_003977</name>
</gene>
<dbReference type="Proteomes" id="UP000707071">
    <property type="component" value="Unassembled WGS sequence"/>
</dbReference>
<evidence type="ECO:0000313" key="1">
    <source>
        <dbReference type="EMBL" id="KAG6291337.1"/>
    </source>
</evidence>
<accession>A0A9P7QDS8</accession>
<keyword evidence="2" id="KW-1185">Reference proteome</keyword>
<protein>
    <submittedName>
        <fullName evidence="1">Uncharacterized protein</fullName>
    </submittedName>
</protein>
<comment type="caution">
    <text evidence="1">The sequence shown here is derived from an EMBL/GenBank/DDBJ whole genome shotgun (WGS) entry which is preliminary data.</text>
</comment>
<sequence>MTLLAPKLTMLSSASGGLSNFGLTVAAQCNMPWLMFYSALLPVFPAGTGPRDWDGFGTSR</sequence>
<dbReference type="AlphaFoldDB" id="A0A9P7QDS8"/>
<organism evidence="1 2">
    <name type="scientific">Claviceps aff. purpurea</name>
    <dbReference type="NCBI Taxonomy" id="1967640"/>
    <lineage>
        <taxon>Eukaryota</taxon>
        <taxon>Fungi</taxon>
        <taxon>Dikarya</taxon>
        <taxon>Ascomycota</taxon>
        <taxon>Pezizomycotina</taxon>
        <taxon>Sordariomycetes</taxon>
        <taxon>Hypocreomycetidae</taxon>
        <taxon>Hypocreales</taxon>
        <taxon>Clavicipitaceae</taxon>
        <taxon>Claviceps</taxon>
    </lineage>
</organism>
<reference evidence="1 2" key="1">
    <citation type="journal article" date="2020" name="bioRxiv">
        <title>Whole genome comparisons of ergot fungi reveals the divergence and evolution of species within the genus Claviceps are the result of varying mechanisms driving genome evolution and host range expansion.</title>
        <authorList>
            <person name="Wyka S.A."/>
            <person name="Mondo S.J."/>
            <person name="Liu M."/>
            <person name="Dettman J."/>
            <person name="Nalam V."/>
            <person name="Broders K.D."/>
        </authorList>
    </citation>
    <scope>NUCLEOTIDE SEQUENCE [LARGE SCALE GENOMIC DNA]</scope>
    <source>
        <strain evidence="1 2">Clav52</strain>
    </source>
</reference>
<feature type="non-terminal residue" evidence="1">
    <location>
        <position position="60"/>
    </location>
</feature>
<proteinExistence type="predicted"/>